<evidence type="ECO:0000256" key="1">
    <source>
        <dbReference type="SAM" id="MobiDB-lite"/>
    </source>
</evidence>
<comment type="caution">
    <text evidence="2">The sequence shown here is derived from an EMBL/GenBank/DDBJ whole genome shotgun (WGS) entry which is preliminary data.</text>
</comment>
<dbReference type="Pfam" id="PF07893">
    <property type="entry name" value="DUF1668"/>
    <property type="match status" value="1"/>
</dbReference>
<reference evidence="2 3" key="1">
    <citation type="submission" date="2020-05" db="EMBL/GenBank/DDBJ databases">
        <title>WGS assembly of Panicum virgatum.</title>
        <authorList>
            <person name="Lovell J.T."/>
            <person name="Jenkins J."/>
            <person name="Shu S."/>
            <person name="Juenger T.E."/>
            <person name="Schmutz J."/>
        </authorList>
    </citation>
    <scope>NUCLEOTIDE SEQUENCE [LARGE SCALE GENOMIC DNA]</scope>
    <source>
        <strain evidence="3">cv. AP13</strain>
    </source>
</reference>
<evidence type="ECO:0000313" key="3">
    <source>
        <dbReference type="Proteomes" id="UP000823388"/>
    </source>
</evidence>
<keyword evidence="3" id="KW-1185">Reference proteome</keyword>
<accession>A0A8T0VYT2</accession>
<proteinExistence type="predicted"/>
<dbReference type="InterPro" id="IPR012871">
    <property type="entry name" value="DUF1668_ORYSA"/>
</dbReference>
<dbReference type="Proteomes" id="UP000823388">
    <property type="component" value="Chromosome 2N"/>
</dbReference>
<name>A0A8T0VYT2_PANVG</name>
<dbReference type="PANTHER" id="PTHR33085">
    <property type="entry name" value="OS12G0113100 PROTEIN-RELATED"/>
    <property type="match status" value="1"/>
</dbReference>
<gene>
    <name evidence="2" type="ORF">PVAP13_2NG639301</name>
</gene>
<organism evidence="2 3">
    <name type="scientific">Panicum virgatum</name>
    <name type="common">Blackwell switchgrass</name>
    <dbReference type="NCBI Taxonomy" id="38727"/>
    <lineage>
        <taxon>Eukaryota</taxon>
        <taxon>Viridiplantae</taxon>
        <taxon>Streptophyta</taxon>
        <taxon>Embryophyta</taxon>
        <taxon>Tracheophyta</taxon>
        <taxon>Spermatophyta</taxon>
        <taxon>Magnoliopsida</taxon>
        <taxon>Liliopsida</taxon>
        <taxon>Poales</taxon>
        <taxon>Poaceae</taxon>
        <taxon>PACMAD clade</taxon>
        <taxon>Panicoideae</taxon>
        <taxon>Panicodae</taxon>
        <taxon>Paniceae</taxon>
        <taxon>Panicinae</taxon>
        <taxon>Panicum</taxon>
        <taxon>Panicum sect. Hiantes</taxon>
    </lineage>
</organism>
<feature type="region of interest" description="Disordered" evidence="1">
    <location>
        <begin position="50"/>
        <end position="71"/>
    </location>
</feature>
<feature type="compositionally biased region" description="Acidic residues" evidence="1">
    <location>
        <begin position="51"/>
        <end position="62"/>
    </location>
</feature>
<evidence type="ECO:0000313" key="2">
    <source>
        <dbReference type="EMBL" id="KAG2638826.1"/>
    </source>
</evidence>
<protein>
    <submittedName>
        <fullName evidence="2">Uncharacterized protein</fullName>
    </submittedName>
</protein>
<dbReference type="EMBL" id="CM029040">
    <property type="protein sequence ID" value="KAG2638826.1"/>
    <property type="molecule type" value="Genomic_DNA"/>
</dbReference>
<dbReference type="AlphaFoldDB" id="A0A8T0VYT2"/>
<sequence length="367" mass="41348">MPKRQGQESQNQRRGGDLDGKRSRPARRRKHLYLILDDWEKGFSVHKIDTDGFDSDSDDDPDAGAAVAGHLPDPPAAAAGIFIVTDARYGQTPALVYDAETAGLAIGPAVPAQLQCGFDIIVSVREMIYAFSPPACSKQHSFDVMSCAPTGWHDPGEQGWSWRSLPAPPPPFDAYEIITSYAVHSDGLTVLMTTSYSDRPGLQKRTYSFNTKYRVWRWHPWGLPFTDQGYFDRELDAWIGLHKDGCICSCELPSDIGNKTPIELGTIELDWQMTDEKLFRKESERDLRASLTYLGRSKFCLLESVMCKRGKAKYILGDDEDGCVLRLTMFGLKYSNKGELRVTNHRSSRSYRATRHTDFFSPVAFWL</sequence>
<dbReference type="PANTHER" id="PTHR33085:SF41">
    <property type="entry name" value="OS12G0624400 PROTEIN"/>
    <property type="match status" value="1"/>
</dbReference>
<feature type="region of interest" description="Disordered" evidence="1">
    <location>
        <begin position="1"/>
        <end position="26"/>
    </location>
</feature>